<protein>
    <submittedName>
        <fullName evidence="2">Glycosyltransferase family 2 protein</fullName>
    </submittedName>
</protein>
<evidence type="ECO:0000313" key="3">
    <source>
        <dbReference type="Proteomes" id="UP000256373"/>
    </source>
</evidence>
<organism evidence="2 3">
    <name type="scientific">Dyadobacter luteus</name>
    <dbReference type="NCBI Taxonomy" id="2259619"/>
    <lineage>
        <taxon>Bacteria</taxon>
        <taxon>Pseudomonadati</taxon>
        <taxon>Bacteroidota</taxon>
        <taxon>Cytophagia</taxon>
        <taxon>Cytophagales</taxon>
        <taxon>Spirosomataceae</taxon>
        <taxon>Dyadobacter</taxon>
    </lineage>
</organism>
<dbReference type="OrthoDB" id="396512at2"/>
<keyword evidence="3" id="KW-1185">Reference proteome</keyword>
<keyword evidence="2" id="KW-0808">Transferase</keyword>
<dbReference type="RefSeq" id="WP_115831104.1">
    <property type="nucleotide sequence ID" value="NZ_QNUL01000007.1"/>
</dbReference>
<dbReference type="Gene3D" id="3.90.550.10">
    <property type="entry name" value="Spore Coat Polysaccharide Biosynthesis Protein SpsA, Chain A"/>
    <property type="match status" value="1"/>
</dbReference>
<gene>
    <name evidence="2" type="ORF">DSL64_11865</name>
</gene>
<dbReference type="Pfam" id="PF00535">
    <property type="entry name" value="Glycos_transf_2"/>
    <property type="match status" value="1"/>
</dbReference>
<sequence>MEDRKQPLVSVILTTYNHERFIGECLSAVFAQDYPNIQLIVIDNASADNTLNLIEAAREIHPELTLIRNVFNKGLCKAFNQGLAIAEGKYVIDLSGDDVFFPNRISSQVAAFESCSEDYAVVFSNARYIDVDGKHLQYHFQIDAEGKAIGTVPSGDVYKRVLEKYFICTPTMMMRTSVLKHLGGYDESLAFEDFDFWIRSASAYKYYYLDEILTSKRDVPNSLKFQILEKGSGILDSCYTVCNKAYDLNRDQEEFDLLANRIRSFIRKCLYAQEFDLALKFRKLLNYIENPGWKTEMIVFLCRLHIPVNSLYRFYINNIYKLITSGKDLAFDIVH</sequence>
<comment type="caution">
    <text evidence="2">The sequence shown here is derived from an EMBL/GenBank/DDBJ whole genome shotgun (WGS) entry which is preliminary data.</text>
</comment>
<evidence type="ECO:0000313" key="2">
    <source>
        <dbReference type="EMBL" id="REA61651.1"/>
    </source>
</evidence>
<dbReference type="PANTHER" id="PTHR43685">
    <property type="entry name" value="GLYCOSYLTRANSFERASE"/>
    <property type="match status" value="1"/>
</dbReference>
<proteinExistence type="predicted"/>
<name>A0A3D8YBW6_9BACT</name>
<reference evidence="2 3" key="1">
    <citation type="submission" date="2018-07" db="EMBL/GenBank/DDBJ databases">
        <title>Dyadobacter roseus sp. nov., isolated from rose rhizosphere soil.</title>
        <authorList>
            <person name="Chen L."/>
        </authorList>
    </citation>
    <scope>NUCLEOTIDE SEQUENCE [LARGE SCALE GENOMIC DNA]</scope>
    <source>
        <strain evidence="2 3">RS19</strain>
    </source>
</reference>
<feature type="domain" description="Glycosyltransferase 2-like" evidence="1">
    <location>
        <begin position="10"/>
        <end position="182"/>
    </location>
</feature>
<accession>A0A3D8YBW6</accession>
<dbReference type="EMBL" id="QNUL01000007">
    <property type="protein sequence ID" value="REA61651.1"/>
    <property type="molecule type" value="Genomic_DNA"/>
</dbReference>
<dbReference type="InterPro" id="IPR001173">
    <property type="entry name" value="Glyco_trans_2-like"/>
</dbReference>
<dbReference type="SUPFAM" id="SSF53448">
    <property type="entry name" value="Nucleotide-diphospho-sugar transferases"/>
    <property type="match status" value="1"/>
</dbReference>
<dbReference type="AlphaFoldDB" id="A0A3D8YBW6"/>
<dbReference type="InterPro" id="IPR050834">
    <property type="entry name" value="Glycosyltransf_2"/>
</dbReference>
<dbReference type="InterPro" id="IPR029044">
    <property type="entry name" value="Nucleotide-diphossugar_trans"/>
</dbReference>
<evidence type="ECO:0000259" key="1">
    <source>
        <dbReference type="Pfam" id="PF00535"/>
    </source>
</evidence>
<dbReference type="Proteomes" id="UP000256373">
    <property type="component" value="Unassembled WGS sequence"/>
</dbReference>
<dbReference type="GO" id="GO:0016740">
    <property type="term" value="F:transferase activity"/>
    <property type="evidence" value="ECO:0007669"/>
    <property type="project" value="UniProtKB-KW"/>
</dbReference>
<dbReference type="PANTHER" id="PTHR43685:SF11">
    <property type="entry name" value="GLYCOSYLTRANSFERASE TAGX-RELATED"/>
    <property type="match status" value="1"/>
</dbReference>